<evidence type="ECO:0000313" key="11">
    <source>
        <dbReference type="Proteomes" id="UP001383192"/>
    </source>
</evidence>
<dbReference type="PANTHER" id="PTHR24282">
    <property type="entry name" value="CYTOCHROME P450 FAMILY MEMBER"/>
    <property type="match status" value="1"/>
</dbReference>
<evidence type="ECO:0008006" key="12">
    <source>
        <dbReference type="Google" id="ProtNLM"/>
    </source>
</evidence>
<dbReference type="GO" id="GO:0020037">
    <property type="term" value="F:heme binding"/>
    <property type="evidence" value="ECO:0007669"/>
    <property type="project" value="InterPro"/>
</dbReference>
<dbReference type="GO" id="GO:0004497">
    <property type="term" value="F:monooxygenase activity"/>
    <property type="evidence" value="ECO:0007669"/>
    <property type="project" value="UniProtKB-KW"/>
</dbReference>
<evidence type="ECO:0000256" key="1">
    <source>
        <dbReference type="ARBA" id="ARBA00004370"/>
    </source>
</evidence>
<keyword evidence="5" id="KW-1133">Transmembrane helix</keyword>
<dbReference type="InterPro" id="IPR050665">
    <property type="entry name" value="Cytochrome_P450_Monooxygen"/>
</dbReference>
<evidence type="ECO:0000256" key="7">
    <source>
        <dbReference type="ARBA" id="ARBA00023004"/>
    </source>
</evidence>
<comment type="similarity">
    <text evidence="9">Belongs to the cytochrome P450 family.</text>
</comment>
<keyword evidence="2 9" id="KW-0349">Heme</keyword>
<keyword evidence="9" id="KW-0503">Monooxygenase</keyword>
<keyword evidence="4 9" id="KW-0479">Metal-binding</keyword>
<dbReference type="InterPro" id="IPR036396">
    <property type="entry name" value="Cyt_P450_sf"/>
</dbReference>
<dbReference type="PANTHER" id="PTHR24282:SF135">
    <property type="entry name" value="CYTOCHROME P450 709B2"/>
    <property type="match status" value="1"/>
</dbReference>
<keyword evidence="8" id="KW-0472">Membrane</keyword>
<keyword evidence="3" id="KW-0812">Transmembrane</keyword>
<evidence type="ECO:0000256" key="3">
    <source>
        <dbReference type="ARBA" id="ARBA00022692"/>
    </source>
</evidence>
<evidence type="ECO:0000256" key="2">
    <source>
        <dbReference type="ARBA" id="ARBA00022617"/>
    </source>
</evidence>
<dbReference type="PROSITE" id="PS00086">
    <property type="entry name" value="CYTOCHROME_P450"/>
    <property type="match status" value="1"/>
</dbReference>
<evidence type="ECO:0000256" key="9">
    <source>
        <dbReference type="RuleBase" id="RU000461"/>
    </source>
</evidence>
<keyword evidence="7 9" id="KW-0408">Iron</keyword>
<keyword evidence="6 9" id="KW-0560">Oxidoreductase</keyword>
<evidence type="ECO:0000256" key="4">
    <source>
        <dbReference type="ARBA" id="ARBA00022723"/>
    </source>
</evidence>
<sequence length="457" mass="51129">MQEKILVTSDPRAVHHILHEHVVDYPATREIRRLFGLVAGKSVVTALGDDHKRHRRVLSPAFSINHMKSFAPLFQHRIVELTARWNAQVEQGTEVWDIVPWILRTTLDIMVKVTSLSTTTFKHWKDKPNKLTQALRELENSSLGPSPLQTLKAVIPRYLPRQYPSKPNAFLQEPNRLPLNTFEAVSEKAKDMMRQSGLALDVSVMEKELTGKEKDVLSVLVRANRAEDPQKQLTEYEGTVPDSVCSYKRGITRLAIHLHGSCMSSPDTLRISEEYTTRFQCVRARASGEFTAEIYDDLGNGLARLLRQERAKSSDVVPLEYPIESSTGAAIVVEVPVQAGQRVVVDIATYNRLTSIWGTDANEWNPARFSNPMTQSVTVGMTANILTFSGGPKGCMGWRFALMELHALVAGLIEQFDFSLPEDLKIKALSMTLTLPVVVGQEEAGPMLPMVIRPRAV</sequence>
<comment type="caution">
    <text evidence="10">The sequence shown here is derived from an EMBL/GenBank/DDBJ whole genome shotgun (WGS) entry which is preliminary data.</text>
</comment>
<dbReference type="GO" id="GO:0005506">
    <property type="term" value="F:iron ion binding"/>
    <property type="evidence" value="ECO:0007669"/>
    <property type="project" value="InterPro"/>
</dbReference>
<dbReference type="Pfam" id="PF00067">
    <property type="entry name" value="p450"/>
    <property type="match status" value="2"/>
</dbReference>
<keyword evidence="11" id="KW-1185">Reference proteome</keyword>
<proteinExistence type="inferred from homology"/>
<dbReference type="AlphaFoldDB" id="A0AAW0AWB8"/>
<dbReference type="InterPro" id="IPR017972">
    <property type="entry name" value="Cyt_P450_CS"/>
</dbReference>
<dbReference type="Proteomes" id="UP001383192">
    <property type="component" value="Unassembled WGS sequence"/>
</dbReference>
<evidence type="ECO:0000256" key="8">
    <source>
        <dbReference type="ARBA" id="ARBA00023136"/>
    </source>
</evidence>
<dbReference type="InterPro" id="IPR001128">
    <property type="entry name" value="Cyt_P450"/>
</dbReference>
<dbReference type="EMBL" id="JAYKXP010000277">
    <property type="protein sequence ID" value="KAK7016768.1"/>
    <property type="molecule type" value="Genomic_DNA"/>
</dbReference>
<evidence type="ECO:0000313" key="10">
    <source>
        <dbReference type="EMBL" id="KAK7016768.1"/>
    </source>
</evidence>
<accession>A0AAW0AWB8</accession>
<dbReference type="SUPFAM" id="SSF48264">
    <property type="entry name" value="Cytochrome P450"/>
    <property type="match status" value="1"/>
</dbReference>
<comment type="subcellular location">
    <subcellularLocation>
        <location evidence="1">Membrane</location>
    </subcellularLocation>
</comment>
<gene>
    <name evidence="10" type="ORF">VNI00_018821</name>
</gene>
<dbReference type="GO" id="GO:0016020">
    <property type="term" value="C:membrane"/>
    <property type="evidence" value="ECO:0007669"/>
    <property type="project" value="UniProtKB-SubCell"/>
</dbReference>
<dbReference type="Gene3D" id="1.10.630.10">
    <property type="entry name" value="Cytochrome P450"/>
    <property type="match status" value="2"/>
</dbReference>
<evidence type="ECO:0000256" key="5">
    <source>
        <dbReference type="ARBA" id="ARBA00022989"/>
    </source>
</evidence>
<organism evidence="10 11">
    <name type="scientific">Paramarasmius palmivorus</name>
    <dbReference type="NCBI Taxonomy" id="297713"/>
    <lineage>
        <taxon>Eukaryota</taxon>
        <taxon>Fungi</taxon>
        <taxon>Dikarya</taxon>
        <taxon>Basidiomycota</taxon>
        <taxon>Agaricomycotina</taxon>
        <taxon>Agaricomycetes</taxon>
        <taxon>Agaricomycetidae</taxon>
        <taxon>Agaricales</taxon>
        <taxon>Marasmiineae</taxon>
        <taxon>Marasmiaceae</taxon>
        <taxon>Paramarasmius</taxon>
    </lineage>
</organism>
<protein>
    <recommendedName>
        <fullName evidence="12">Cytochrome P450</fullName>
    </recommendedName>
</protein>
<name>A0AAW0AWB8_9AGAR</name>
<reference evidence="10 11" key="1">
    <citation type="submission" date="2024-01" db="EMBL/GenBank/DDBJ databases">
        <title>A draft genome for a cacao thread blight-causing isolate of Paramarasmius palmivorus.</title>
        <authorList>
            <person name="Baruah I.K."/>
            <person name="Bukari Y."/>
            <person name="Amoako-Attah I."/>
            <person name="Meinhardt L.W."/>
            <person name="Bailey B.A."/>
            <person name="Cohen S.P."/>
        </authorList>
    </citation>
    <scope>NUCLEOTIDE SEQUENCE [LARGE SCALE GENOMIC DNA]</scope>
    <source>
        <strain evidence="10 11">GH-12</strain>
    </source>
</reference>
<dbReference type="GO" id="GO:0016705">
    <property type="term" value="F:oxidoreductase activity, acting on paired donors, with incorporation or reduction of molecular oxygen"/>
    <property type="evidence" value="ECO:0007669"/>
    <property type="project" value="InterPro"/>
</dbReference>
<evidence type="ECO:0000256" key="6">
    <source>
        <dbReference type="ARBA" id="ARBA00023002"/>
    </source>
</evidence>